<protein>
    <submittedName>
        <fullName evidence="6">DoxX family protein</fullName>
    </submittedName>
</protein>
<keyword evidence="2 5" id="KW-0812">Transmembrane</keyword>
<evidence type="ECO:0000313" key="6">
    <source>
        <dbReference type="EMBL" id="QIP14674.1"/>
    </source>
</evidence>
<name>A0A6G9AQR0_9BACT</name>
<keyword evidence="4 5" id="KW-0472">Membrane</keyword>
<keyword evidence="7" id="KW-1185">Reference proteome</keyword>
<dbReference type="RefSeq" id="WP_167211203.1">
    <property type="nucleotide sequence ID" value="NZ_CP050063.1"/>
</dbReference>
<feature type="transmembrane region" description="Helical" evidence="5">
    <location>
        <begin position="6"/>
        <end position="25"/>
    </location>
</feature>
<sequence>MNTILWISQFFLAIVFTYSGWMKSTKSEAHLVAIGQTGVEHLPIRLIRFIGLAELAGVVGLIVPGLLTIQVLVTSIAAFGLGLIMIPASIIHYRRHEPKAVWFTIGIFLLCLFVAWMRFQGI</sequence>
<feature type="transmembrane region" description="Helical" evidence="5">
    <location>
        <begin position="69"/>
        <end position="88"/>
    </location>
</feature>
<dbReference type="EMBL" id="CP050063">
    <property type="protein sequence ID" value="QIP14674.1"/>
    <property type="molecule type" value="Genomic_DNA"/>
</dbReference>
<keyword evidence="3 5" id="KW-1133">Transmembrane helix</keyword>
<evidence type="ECO:0000313" key="7">
    <source>
        <dbReference type="Proteomes" id="UP000501802"/>
    </source>
</evidence>
<dbReference type="InterPro" id="IPR032808">
    <property type="entry name" value="DoxX"/>
</dbReference>
<evidence type="ECO:0000256" key="4">
    <source>
        <dbReference type="ARBA" id="ARBA00023136"/>
    </source>
</evidence>
<dbReference type="KEGG" id="spib:G8759_19685"/>
<gene>
    <name evidence="6" type="ORF">G8759_19685</name>
</gene>
<organism evidence="6 7">
    <name type="scientific">Spirosoma aureum</name>
    <dbReference type="NCBI Taxonomy" id="2692134"/>
    <lineage>
        <taxon>Bacteria</taxon>
        <taxon>Pseudomonadati</taxon>
        <taxon>Bacteroidota</taxon>
        <taxon>Cytophagia</taxon>
        <taxon>Cytophagales</taxon>
        <taxon>Cytophagaceae</taxon>
        <taxon>Spirosoma</taxon>
    </lineage>
</organism>
<evidence type="ECO:0000256" key="5">
    <source>
        <dbReference type="SAM" id="Phobius"/>
    </source>
</evidence>
<evidence type="ECO:0000256" key="1">
    <source>
        <dbReference type="ARBA" id="ARBA00004141"/>
    </source>
</evidence>
<evidence type="ECO:0000256" key="3">
    <source>
        <dbReference type="ARBA" id="ARBA00022989"/>
    </source>
</evidence>
<accession>A0A6G9AQR0</accession>
<dbReference type="Proteomes" id="UP000501802">
    <property type="component" value="Chromosome"/>
</dbReference>
<dbReference type="Pfam" id="PF13564">
    <property type="entry name" value="DoxX_2"/>
    <property type="match status" value="1"/>
</dbReference>
<dbReference type="GO" id="GO:0016020">
    <property type="term" value="C:membrane"/>
    <property type="evidence" value="ECO:0007669"/>
    <property type="project" value="UniProtKB-SubCell"/>
</dbReference>
<evidence type="ECO:0000256" key="2">
    <source>
        <dbReference type="ARBA" id="ARBA00022692"/>
    </source>
</evidence>
<reference evidence="6 7" key="1">
    <citation type="submission" date="2020-03" db="EMBL/GenBank/DDBJ databases">
        <authorList>
            <person name="Kim M.K."/>
        </authorList>
    </citation>
    <scope>NUCLEOTIDE SEQUENCE [LARGE SCALE GENOMIC DNA]</scope>
    <source>
        <strain evidence="6 7">BT328</strain>
    </source>
</reference>
<feature type="transmembrane region" description="Helical" evidence="5">
    <location>
        <begin position="100"/>
        <end position="119"/>
    </location>
</feature>
<dbReference type="AlphaFoldDB" id="A0A6G9AQR0"/>
<proteinExistence type="predicted"/>
<feature type="transmembrane region" description="Helical" evidence="5">
    <location>
        <begin position="46"/>
        <end position="63"/>
    </location>
</feature>
<comment type="subcellular location">
    <subcellularLocation>
        <location evidence="1">Membrane</location>
        <topology evidence="1">Multi-pass membrane protein</topology>
    </subcellularLocation>
</comment>